<evidence type="ECO:0000256" key="10">
    <source>
        <dbReference type="ARBA" id="ARBA00023136"/>
    </source>
</evidence>
<evidence type="ECO:0000256" key="4">
    <source>
        <dbReference type="ARBA" id="ARBA00022475"/>
    </source>
</evidence>
<gene>
    <name evidence="13" type="ORF">ACFORG_01690</name>
</gene>
<feature type="transmembrane region" description="Helical" evidence="11">
    <location>
        <begin position="69"/>
        <end position="94"/>
    </location>
</feature>
<evidence type="ECO:0000313" key="14">
    <source>
        <dbReference type="Proteomes" id="UP001595629"/>
    </source>
</evidence>
<evidence type="ECO:0000259" key="12">
    <source>
        <dbReference type="PROSITE" id="PS51012"/>
    </source>
</evidence>
<keyword evidence="9" id="KW-0625">Polysaccharide transport</keyword>
<protein>
    <recommendedName>
        <fullName evidence="11">Transport permease protein</fullName>
    </recommendedName>
</protein>
<feature type="transmembrane region" description="Helical" evidence="11">
    <location>
        <begin position="114"/>
        <end position="138"/>
    </location>
</feature>
<evidence type="ECO:0000256" key="7">
    <source>
        <dbReference type="ARBA" id="ARBA00022903"/>
    </source>
</evidence>
<keyword evidence="3 11" id="KW-0813">Transport</keyword>
<evidence type="ECO:0000256" key="1">
    <source>
        <dbReference type="ARBA" id="ARBA00004651"/>
    </source>
</evidence>
<proteinExistence type="inferred from homology"/>
<dbReference type="Proteomes" id="UP001595629">
    <property type="component" value="Unassembled WGS sequence"/>
</dbReference>
<evidence type="ECO:0000256" key="6">
    <source>
        <dbReference type="ARBA" id="ARBA00022692"/>
    </source>
</evidence>
<evidence type="ECO:0000256" key="8">
    <source>
        <dbReference type="ARBA" id="ARBA00022989"/>
    </source>
</evidence>
<keyword evidence="8 11" id="KW-1133">Transmembrane helix</keyword>
<accession>A0ABV7TCR7</accession>
<evidence type="ECO:0000256" key="5">
    <source>
        <dbReference type="ARBA" id="ARBA00022597"/>
    </source>
</evidence>
<dbReference type="Pfam" id="PF01061">
    <property type="entry name" value="ABC2_membrane"/>
    <property type="match status" value="1"/>
</dbReference>
<comment type="similarity">
    <text evidence="2 11">Belongs to the ABC-2 integral membrane protein family.</text>
</comment>
<feature type="transmembrane region" description="Helical" evidence="11">
    <location>
        <begin position="36"/>
        <end position="57"/>
    </location>
</feature>
<evidence type="ECO:0000256" key="2">
    <source>
        <dbReference type="ARBA" id="ARBA00007783"/>
    </source>
</evidence>
<feature type="domain" description="ABC transmembrane type-2" evidence="12">
    <location>
        <begin position="34"/>
        <end position="255"/>
    </location>
</feature>
<evidence type="ECO:0000256" key="11">
    <source>
        <dbReference type="RuleBase" id="RU361157"/>
    </source>
</evidence>
<dbReference type="PROSITE" id="PS51012">
    <property type="entry name" value="ABC_TM2"/>
    <property type="match status" value="1"/>
</dbReference>
<feature type="transmembrane region" description="Helical" evidence="11">
    <location>
        <begin position="176"/>
        <end position="195"/>
    </location>
</feature>
<evidence type="ECO:0000256" key="9">
    <source>
        <dbReference type="ARBA" id="ARBA00023047"/>
    </source>
</evidence>
<dbReference type="InterPro" id="IPR013525">
    <property type="entry name" value="ABC2_TM"/>
</dbReference>
<evidence type="ECO:0000313" key="13">
    <source>
        <dbReference type="EMBL" id="MFC3612459.1"/>
    </source>
</evidence>
<name>A0ABV7TCR7_9RHOB</name>
<organism evidence="13 14">
    <name type="scientific">Lutimaribacter marinistellae</name>
    <dbReference type="NCBI Taxonomy" id="1820329"/>
    <lineage>
        <taxon>Bacteria</taxon>
        <taxon>Pseudomonadati</taxon>
        <taxon>Pseudomonadota</taxon>
        <taxon>Alphaproteobacteria</taxon>
        <taxon>Rhodobacterales</taxon>
        <taxon>Roseobacteraceae</taxon>
        <taxon>Lutimaribacter</taxon>
    </lineage>
</organism>
<dbReference type="InterPro" id="IPR000412">
    <property type="entry name" value="ABC_2_transport"/>
</dbReference>
<reference evidence="14" key="1">
    <citation type="journal article" date="2019" name="Int. J. Syst. Evol. Microbiol.">
        <title>The Global Catalogue of Microorganisms (GCM) 10K type strain sequencing project: providing services to taxonomists for standard genome sequencing and annotation.</title>
        <authorList>
            <consortium name="The Broad Institute Genomics Platform"/>
            <consortium name="The Broad Institute Genome Sequencing Center for Infectious Disease"/>
            <person name="Wu L."/>
            <person name="Ma J."/>
        </authorList>
    </citation>
    <scope>NUCLEOTIDE SEQUENCE [LARGE SCALE GENOMIC DNA]</scope>
    <source>
        <strain evidence="14">KCTC 42911</strain>
    </source>
</reference>
<feature type="transmembrane region" description="Helical" evidence="11">
    <location>
        <begin position="235"/>
        <end position="253"/>
    </location>
</feature>
<dbReference type="PANTHER" id="PTHR30413">
    <property type="entry name" value="INNER MEMBRANE TRANSPORT PERMEASE"/>
    <property type="match status" value="1"/>
</dbReference>
<keyword evidence="4 11" id="KW-1003">Cell membrane</keyword>
<keyword evidence="6 11" id="KW-0812">Transmembrane</keyword>
<feature type="transmembrane region" description="Helical" evidence="11">
    <location>
        <begin position="150"/>
        <end position="170"/>
    </location>
</feature>
<sequence length="264" mass="29472">MRSAATGRPRFIFPRAVMALILREMSTTYGRSPGGYIWALAEPIGGIVLLTAIFALITRSPPLGSNFPLFFATGVIPFMIYQTTSTKVGAAIHYSRQLLAYPSVTYVDAIVARLILNVLTQITVAFILLSVIVVLYGVRLNVDFITCARGILLAVALGVGVGLVNCYMMSMFPIWQFVWAVLNRPLFIVSGIFFLYDGLPAPAREALLWNPVAHPIMLFRRGIYDTYDAYYVSEVYVYLISLILSAFGMLLLYRYHRIMRDEGA</sequence>
<dbReference type="RefSeq" id="WP_386733642.1">
    <property type="nucleotide sequence ID" value="NZ_JBHRXI010000001.1"/>
</dbReference>
<keyword evidence="14" id="KW-1185">Reference proteome</keyword>
<keyword evidence="5" id="KW-0762">Sugar transport</keyword>
<keyword evidence="7" id="KW-0972">Capsule biogenesis/degradation</keyword>
<dbReference type="EMBL" id="JBHRXI010000001">
    <property type="protein sequence ID" value="MFC3612459.1"/>
    <property type="molecule type" value="Genomic_DNA"/>
</dbReference>
<dbReference type="PANTHER" id="PTHR30413:SF10">
    <property type="entry name" value="CAPSULE POLYSACCHARIDE EXPORT INNER-MEMBRANE PROTEIN CTRC"/>
    <property type="match status" value="1"/>
</dbReference>
<evidence type="ECO:0000256" key="3">
    <source>
        <dbReference type="ARBA" id="ARBA00022448"/>
    </source>
</evidence>
<comment type="subcellular location">
    <subcellularLocation>
        <location evidence="11">Cell inner membrane</location>
        <topology evidence="11">Multi-pass membrane protein</topology>
    </subcellularLocation>
    <subcellularLocation>
        <location evidence="1">Cell membrane</location>
        <topology evidence="1">Multi-pass membrane protein</topology>
    </subcellularLocation>
</comment>
<dbReference type="PRINTS" id="PR00164">
    <property type="entry name" value="ABC2TRNSPORT"/>
</dbReference>
<dbReference type="InterPro" id="IPR047817">
    <property type="entry name" value="ABC2_TM_bact-type"/>
</dbReference>
<comment type="caution">
    <text evidence="13">The sequence shown here is derived from an EMBL/GenBank/DDBJ whole genome shotgun (WGS) entry which is preliminary data.</text>
</comment>
<keyword evidence="10 11" id="KW-0472">Membrane</keyword>